<dbReference type="Gene3D" id="3.30.160.60">
    <property type="entry name" value="Classic Zinc Finger"/>
    <property type="match status" value="1"/>
</dbReference>
<dbReference type="InterPro" id="IPR043136">
    <property type="entry name" value="B30.2/SPRY_sf"/>
</dbReference>
<reference evidence="8" key="3">
    <citation type="submission" date="2025-08" db="UniProtKB">
        <authorList>
            <consortium name="Ensembl"/>
        </authorList>
    </citation>
    <scope>IDENTIFICATION</scope>
</reference>
<reference evidence="8" key="4">
    <citation type="submission" date="2025-09" db="UniProtKB">
        <authorList>
            <consortium name="Ensembl"/>
        </authorList>
    </citation>
    <scope>IDENTIFICATION</scope>
</reference>
<evidence type="ECO:0000256" key="1">
    <source>
        <dbReference type="ARBA" id="ARBA00022723"/>
    </source>
</evidence>
<dbReference type="PROSITE" id="PS50119">
    <property type="entry name" value="ZF_BBOX"/>
    <property type="match status" value="1"/>
</dbReference>
<feature type="domain" description="RING-type" evidence="5">
    <location>
        <begin position="17"/>
        <end position="57"/>
    </location>
</feature>
<dbReference type="InterPro" id="IPR003877">
    <property type="entry name" value="SPRY_dom"/>
</dbReference>
<dbReference type="PRINTS" id="PR01407">
    <property type="entry name" value="BUTYPHLNCDUF"/>
</dbReference>
<organism evidence="8 9">
    <name type="scientific">Pelodiscus sinensis</name>
    <name type="common">Chinese softshell turtle</name>
    <name type="synonym">Trionyx sinensis</name>
    <dbReference type="NCBI Taxonomy" id="13735"/>
    <lineage>
        <taxon>Eukaryota</taxon>
        <taxon>Metazoa</taxon>
        <taxon>Chordata</taxon>
        <taxon>Craniata</taxon>
        <taxon>Vertebrata</taxon>
        <taxon>Euteleostomi</taxon>
        <taxon>Archelosauria</taxon>
        <taxon>Testudinata</taxon>
        <taxon>Testudines</taxon>
        <taxon>Cryptodira</taxon>
        <taxon>Trionychia</taxon>
        <taxon>Trionychidae</taxon>
        <taxon>Pelodiscus</taxon>
    </lineage>
</organism>
<sequence length="463" mass="53218">AMAAADPAVVFEDTASCPICLDYFNEPVTLDCGHNFCRACICRWWEGATSAVSCPFCLEVFPQGNFRANRQLEALVNLIVKRLKGENEQAKPGGERVCEKHQEPLKLYCEEDQTPICIVCDRARDHRAHSVVPIDEAAQEYKEQIWRQLDDLEKGREEILTHIACEEEQSRELLRHVEIEKEKVEDRFERLHRFLREQERLLLAWLDKLGQEVTARKDETVLRLTEEVSCLNTLIREMEEKCEQPACEFMQDVRSTLSRCEMKPFQAPAPAAPEPKWRLWLFSQSLAFLQDTRRKLKVMWTQTLTSNTDFHSLPPWPVDVTLDPDTANPWLVGSAAGQDVSWGAGPHAWEVEVGEEAVWGVGVAQEPVKRKGVNQFSPEQRIWAMRKYWEQHWALTCPETPLHLHGRPRRIRVYLDYEGGLVAFYDAGNQAPIFTFPPATFAGETVRPFFELLSSASQIRLCP</sequence>
<evidence type="ECO:0000259" key="7">
    <source>
        <dbReference type="PROSITE" id="PS50188"/>
    </source>
</evidence>
<dbReference type="PROSITE" id="PS50089">
    <property type="entry name" value="ZF_RING_2"/>
    <property type="match status" value="1"/>
</dbReference>
<evidence type="ECO:0000259" key="5">
    <source>
        <dbReference type="PROSITE" id="PS50089"/>
    </source>
</evidence>
<dbReference type="EMBL" id="AGCU01053947">
    <property type="status" value="NOT_ANNOTATED_CDS"/>
    <property type="molecule type" value="Genomic_DNA"/>
</dbReference>
<dbReference type="SMART" id="SM00449">
    <property type="entry name" value="SPRY"/>
    <property type="match status" value="1"/>
</dbReference>
<feature type="domain" description="B30.2/SPRY" evidence="7">
    <location>
        <begin position="278"/>
        <end position="463"/>
    </location>
</feature>
<dbReference type="GeneTree" id="ENSGT01030000234669"/>
<dbReference type="PROSITE" id="PS00518">
    <property type="entry name" value="ZF_RING_1"/>
    <property type="match status" value="1"/>
</dbReference>
<name>K7FI33_PELSI</name>
<dbReference type="SMART" id="SM00184">
    <property type="entry name" value="RING"/>
    <property type="match status" value="1"/>
</dbReference>
<evidence type="ECO:0000256" key="3">
    <source>
        <dbReference type="ARBA" id="ARBA00022833"/>
    </source>
</evidence>
<dbReference type="InterPro" id="IPR013320">
    <property type="entry name" value="ConA-like_dom_sf"/>
</dbReference>
<dbReference type="PANTHER" id="PTHR24103">
    <property type="entry name" value="E3 UBIQUITIN-PROTEIN LIGASE TRIM"/>
    <property type="match status" value="1"/>
</dbReference>
<dbReference type="InterPro" id="IPR003879">
    <property type="entry name" value="Butyrophylin_SPRY"/>
</dbReference>
<dbReference type="EMBL" id="AGCU01053948">
    <property type="status" value="NOT_ANNOTATED_CDS"/>
    <property type="molecule type" value="Genomic_DNA"/>
</dbReference>
<dbReference type="Pfam" id="PF00643">
    <property type="entry name" value="zf-B_box"/>
    <property type="match status" value="1"/>
</dbReference>
<dbReference type="Pfam" id="PF15227">
    <property type="entry name" value="zf-C3HC4_4"/>
    <property type="match status" value="1"/>
</dbReference>
<dbReference type="InterPro" id="IPR050143">
    <property type="entry name" value="TRIM/RBCC"/>
</dbReference>
<dbReference type="AlphaFoldDB" id="K7FI33"/>
<dbReference type="eggNOG" id="KOG2177">
    <property type="taxonomic scope" value="Eukaryota"/>
</dbReference>
<dbReference type="InterPro" id="IPR013083">
    <property type="entry name" value="Znf_RING/FYVE/PHD"/>
</dbReference>
<dbReference type="EMBL" id="AGCU01053951">
    <property type="status" value="NOT_ANNOTATED_CDS"/>
    <property type="molecule type" value="Genomic_DNA"/>
</dbReference>
<evidence type="ECO:0000256" key="4">
    <source>
        <dbReference type="PROSITE-ProRule" id="PRU00024"/>
    </source>
</evidence>
<proteinExistence type="predicted"/>
<keyword evidence="2 4" id="KW-0863">Zinc-finger</keyword>
<evidence type="ECO:0008006" key="10">
    <source>
        <dbReference type="Google" id="ProtNLM"/>
    </source>
</evidence>
<dbReference type="SUPFAM" id="SSF49899">
    <property type="entry name" value="Concanavalin A-like lectins/glucanases"/>
    <property type="match status" value="1"/>
</dbReference>
<dbReference type="InterPro" id="IPR001870">
    <property type="entry name" value="B30.2/SPRY"/>
</dbReference>
<dbReference type="Ensembl" id="ENSPSIT00000007734.1">
    <property type="protein sequence ID" value="ENSPSIP00000007693.1"/>
    <property type="gene ID" value="ENSPSIG00000007016.1"/>
</dbReference>
<dbReference type="SMART" id="SM00336">
    <property type="entry name" value="BBOX"/>
    <property type="match status" value="1"/>
</dbReference>
<keyword evidence="3" id="KW-0862">Zinc</keyword>
<dbReference type="InterPro" id="IPR017907">
    <property type="entry name" value="Znf_RING_CS"/>
</dbReference>
<evidence type="ECO:0000313" key="9">
    <source>
        <dbReference type="Proteomes" id="UP000007267"/>
    </source>
</evidence>
<accession>K7FI33</accession>
<reference evidence="9" key="2">
    <citation type="journal article" date="2013" name="Nat. Genet.">
        <title>The draft genomes of soft-shell turtle and green sea turtle yield insights into the development and evolution of the turtle-specific body plan.</title>
        <authorList>
            <person name="Wang Z."/>
            <person name="Pascual-Anaya J."/>
            <person name="Zadissa A."/>
            <person name="Li W."/>
            <person name="Niimura Y."/>
            <person name="Huang Z."/>
            <person name="Li C."/>
            <person name="White S."/>
            <person name="Xiong Z."/>
            <person name="Fang D."/>
            <person name="Wang B."/>
            <person name="Ming Y."/>
            <person name="Chen Y."/>
            <person name="Zheng Y."/>
            <person name="Kuraku S."/>
            <person name="Pignatelli M."/>
            <person name="Herrero J."/>
            <person name="Beal K."/>
            <person name="Nozawa M."/>
            <person name="Li Q."/>
            <person name="Wang J."/>
            <person name="Zhang H."/>
            <person name="Yu L."/>
            <person name="Shigenobu S."/>
            <person name="Wang J."/>
            <person name="Liu J."/>
            <person name="Flicek P."/>
            <person name="Searle S."/>
            <person name="Wang J."/>
            <person name="Kuratani S."/>
            <person name="Yin Y."/>
            <person name="Aken B."/>
            <person name="Zhang G."/>
            <person name="Irie N."/>
        </authorList>
    </citation>
    <scope>NUCLEOTIDE SEQUENCE [LARGE SCALE GENOMIC DNA]</scope>
    <source>
        <strain evidence="9">Daiwa-1</strain>
    </source>
</reference>
<dbReference type="SUPFAM" id="SSF57845">
    <property type="entry name" value="B-box zinc-binding domain"/>
    <property type="match status" value="1"/>
</dbReference>
<dbReference type="OMA" id="QGNFRAN"/>
<dbReference type="Gene3D" id="3.30.40.10">
    <property type="entry name" value="Zinc/RING finger domain, C3HC4 (zinc finger)"/>
    <property type="match status" value="1"/>
</dbReference>
<dbReference type="CDD" id="cd16594">
    <property type="entry name" value="RING-HC_TRIM7-like_C-IV"/>
    <property type="match status" value="1"/>
</dbReference>
<dbReference type="HOGENOM" id="CLU_013137_0_3_1"/>
<protein>
    <recommendedName>
        <fullName evidence="10">TRI27 protein</fullName>
    </recommendedName>
</protein>
<dbReference type="Gene3D" id="2.60.120.920">
    <property type="match status" value="1"/>
</dbReference>
<dbReference type="PROSITE" id="PS50188">
    <property type="entry name" value="B302_SPRY"/>
    <property type="match status" value="1"/>
</dbReference>
<feature type="domain" description="B box-type" evidence="6">
    <location>
        <begin position="93"/>
        <end position="134"/>
    </location>
</feature>
<dbReference type="InterPro" id="IPR000315">
    <property type="entry name" value="Znf_B-box"/>
</dbReference>
<keyword evidence="9" id="KW-1185">Reference proteome</keyword>
<reference evidence="9" key="1">
    <citation type="submission" date="2011-10" db="EMBL/GenBank/DDBJ databases">
        <authorList>
            <consortium name="Soft-shell Turtle Genome Consortium"/>
        </authorList>
    </citation>
    <scope>NUCLEOTIDE SEQUENCE [LARGE SCALE GENOMIC DNA]</scope>
    <source>
        <strain evidence="9">Daiwa-1</strain>
    </source>
</reference>
<dbReference type="EMBL" id="AGCU01053949">
    <property type="status" value="NOT_ANNOTATED_CDS"/>
    <property type="molecule type" value="Genomic_DNA"/>
</dbReference>
<evidence type="ECO:0000256" key="2">
    <source>
        <dbReference type="ARBA" id="ARBA00022771"/>
    </source>
</evidence>
<dbReference type="GO" id="GO:0008270">
    <property type="term" value="F:zinc ion binding"/>
    <property type="evidence" value="ECO:0007669"/>
    <property type="project" value="UniProtKB-KW"/>
</dbReference>
<dbReference type="InterPro" id="IPR001841">
    <property type="entry name" value="Znf_RING"/>
</dbReference>
<dbReference type="Proteomes" id="UP000007267">
    <property type="component" value="Unassembled WGS sequence"/>
</dbReference>
<keyword evidence="1" id="KW-0479">Metal-binding</keyword>
<dbReference type="EMBL" id="AGCU01053950">
    <property type="status" value="NOT_ANNOTATED_CDS"/>
    <property type="molecule type" value="Genomic_DNA"/>
</dbReference>
<evidence type="ECO:0000313" key="8">
    <source>
        <dbReference type="Ensembl" id="ENSPSIP00000007693.1"/>
    </source>
</evidence>
<dbReference type="CDD" id="cd19762">
    <property type="entry name" value="Bbox2_TRIM7-like"/>
    <property type="match status" value="1"/>
</dbReference>
<evidence type="ECO:0000259" key="6">
    <source>
        <dbReference type="PROSITE" id="PS50119"/>
    </source>
</evidence>
<dbReference type="Pfam" id="PF00622">
    <property type="entry name" value="SPRY"/>
    <property type="match status" value="1"/>
</dbReference>
<dbReference type="SUPFAM" id="SSF57850">
    <property type="entry name" value="RING/U-box"/>
    <property type="match status" value="1"/>
</dbReference>